<proteinExistence type="predicted"/>
<dbReference type="EMBL" id="JAADYS010000670">
    <property type="protein sequence ID" value="KAF4467985.1"/>
    <property type="molecule type" value="Genomic_DNA"/>
</dbReference>
<evidence type="ECO:0000259" key="1">
    <source>
        <dbReference type="Pfam" id="PF06985"/>
    </source>
</evidence>
<organism evidence="2 3">
    <name type="scientific">Fusarium albosuccineum</name>
    <dbReference type="NCBI Taxonomy" id="1237068"/>
    <lineage>
        <taxon>Eukaryota</taxon>
        <taxon>Fungi</taxon>
        <taxon>Dikarya</taxon>
        <taxon>Ascomycota</taxon>
        <taxon>Pezizomycotina</taxon>
        <taxon>Sordariomycetes</taxon>
        <taxon>Hypocreomycetidae</taxon>
        <taxon>Hypocreales</taxon>
        <taxon>Nectriaceae</taxon>
        <taxon>Fusarium</taxon>
        <taxon>Fusarium decemcellulare species complex</taxon>
    </lineage>
</organism>
<accession>A0A8H4PCZ9</accession>
<dbReference type="Pfam" id="PF06985">
    <property type="entry name" value="HET"/>
    <property type="match status" value="1"/>
</dbReference>
<protein>
    <recommendedName>
        <fullName evidence="1">Heterokaryon incompatibility domain-containing protein</fullName>
    </recommendedName>
</protein>
<dbReference type="PANTHER" id="PTHR33112:SF8">
    <property type="entry name" value="HETEROKARYON INCOMPATIBILITY DOMAIN-CONTAINING PROTEIN"/>
    <property type="match status" value="1"/>
</dbReference>
<sequence length="685" mass="78122">MSLTDSTPSSQANTLCAFHPSSQLCHYCKAIPWRDPSSIDTWSKESDDSTHDRHYESLLLLQESADSGCILCRHFWTSVTLAIPVTERDPSEVSLSFSFEEVNRLQSRMHMIARFKGTMRVCGPIFFGAVRFGEVDGLSGTETRLIKHFTPEGLDNDLQDLIKTQIQPWIHGCGRQQVGHELCNRRETTKVLPTRLLDVGESEDGEAKIFTVSESTQSTKHPYLILSYCWGDANETAKTTTGNIEQRLKGFDVASLPRTIRDAIKLTRAMGFRYLWVDAICIIQSSGDHDSGDFEKEAIKMRDYYANAECCISASLARNSSEGFLQQRPAWRFPIQPIILAYKAPSPPEPQSWVLQVHGHEYRTSDMLTKLPLRGRGWYLQELLLSSRILHWTPYFLLLQCRSSYFLEGNLNRFSFPPSLLIFDPRQFLETPNDKLLSAEGWLALLQVFSRMNLSYPRDRLYAIEGIARLVSQRLNVKYSHGIFWTSLAQGLAWKYPNAWSRPPFPRQPQFPTWCWASNGHVNFESIPAECSLIRFTHRPPSDTRTGHKTAAETFHLRLHVTAPLMHLTLRPKDGCRVGQVGHDNQSDQKYAFDIDPNNEIVANAEPPFKPEWLACDGMVEQEVTVQVVLLSQTDLGPERKYIGLLVKDISNGKELVYQRYALIRMWAEGVRLPDRPPVSEIILE</sequence>
<gene>
    <name evidence="2" type="ORF">FALBO_5126</name>
</gene>
<dbReference type="AlphaFoldDB" id="A0A8H4PCZ9"/>
<reference evidence="2 3" key="1">
    <citation type="submission" date="2020-01" db="EMBL/GenBank/DDBJ databases">
        <title>Identification and distribution of gene clusters putatively required for synthesis of sphingolipid metabolism inhibitors in phylogenetically diverse species of the filamentous fungus Fusarium.</title>
        <authorList>
            <person name="Kim H.-S."/>
            <person name="Busman M."/>
            <person name="Brown D.W."/>
            <person name="Divon H."/>
            <person name="Uhlig S."/>
            <person name="Proctor R.H."/>
        </authorList>
    </citation>
    <scope>NUCLEOTIDE SEQUENCE [LARGE SCALE GENOMIC DNA]</scope>
    <source>
        <strain evidence="2 3">NRRL 20459</strain>
    </source>
</reference>
<dbReference type="PANTHER" id="PTHR33112">
    <property type="entry name" value="DOMAIN PROTEIN, PUTATIVE-RELATED"/>
    <property type="match status" value="1"/>
</dbReference>
<dbReference type="InterPro" id="IPR010730">
    <property type="entry name" value="HET"/>
</dbReference>
<evidence type="ECO:0000313" key="3">
    <source>
        <dbReference type="Proteomes" id="UP000554235"/>
    </source>
</evidence>
<feature type="domain" description="Heterokaryon incompatibility" evidence="1">
    <location>
        <begin position="223"/>
        <end position="382"/>
    </location>
</feature>
<dbReference type="Proteomes" id="UP000554235">
    <property type="component" value="Unassembled WGS sequence"/>
</dbReference>
<keyword evidence="3" id="KW-1185">Reference proteome</keyword>
<name>A0A8H4PCZ9_9HYPO</name>
<comment type="caution">
    <text evidence="2">The sequence shown here is derived from an EMBL/GenBank/DDBJ whole genome shotgun (WGS) entry which is preliminary data.</text>
</comment>
<dbReference type="OrthoDB" id="3486565at2759"/>
<evidence type="ECO:0000313" key="2">
    <source>
        <dbReference type="EMBL" id="KAF4467985.1"/>
    </source>
</evidence>